<dbReference type="OrthoDB" id="274765at2759"/>
<proteinExistence type="predicted"/>
<sequence>MKECSYSISDDLQYDIEEIHLAACKAKKSHYVDPKSKLMVFTSFYLSKRKCCGCGCRHCPYKPRYFPHQPSRLLNGNFDDLPDSVDILFWSGGKDSYLAFRALQRAAVRPVILLTTFDAASGIVAHQEVSIDDIIRQAKSVNVPLLGVPIAGGAYVRLVSAGLDRLRDHGINIVRVAFGDLHLRHVRNWRETELHSLKAELFYPVWGVKYESLMQELEEANVTIRISAVDHDNPSLRHVKIGDNFGPGFVEKLPHQVDPFGENGEFHTLVELWR</sequence>
<dbReference type="Proteomes" id="UP000247409">
    <property type="component" value="Unassembled WGS sequence"/>
</dbReference>
<feature type="domain" description="Diphthamide synthase" evidence="6">
    <location>
        <begin position="87"/>
        <end position="270"/>
    </location>
</feature>
<dbReference type="Pfam" id="PF17653">
    <property type="entry name" value="DUF5522"/>
    <property type="match status" value="1"/>
</dbReference>
<comment type="caution">
    <text evidence="7">The sequence shown here is derived from an EMBL/GenBank/DDBJ whole genome shotgun (WGS) entry which is preliminary data.</text>
</comment>
<dbReference type="Gene3D" id="3.40.50.620">
    <property type="entry name" value="HUPs"/>
    <property type="match status" value="1"/>
</dbReference>
<evidence type="ECO:0000256" key="3">
    <source>
        <dbReference type="ARBA" id="ARBA00029814"/>
    </source>
</evidence>
<reference evidence="7 8" key="1">
    <citation type="journal article" date="2018" name="Mol. Biol. Evol.">
        <title>Analysis of the draft genome of the red seaweed Gracilariopsis chorda provides insights into genome size evolution in Rhodophyta.</title>
        <authorList>
            <person name="Lee J."/>
            <person name="Yang E.C."/>
            <person name="Graf L."/>
            <person name="Yang J.H."/>
            <person name="Qiu H."/>
            <person name="Zel Zion U."/>
            <person name="Chan C.X."/>
            <person name="Stephens T.G."/>
            <person name="Weber A.P.M."/>
            <person name="Boo G.H."/>
            <person name="Boo S.M."/>
            <person name="Kim K.M."/>
            <person name="Shin Y."/>
            <person name="Jung M."/>
            <person name="Lee S.J."/>
            <person name="Yim H.S."/>
            <person name="Lee J.H."/>
            <person name="Bhattacharya D."/>
            <person name="Yoon H.S."/>
        </authorList>
    </citation>
    <scope>NUCLEOTIDE SEQUENCE [LARGE SCALE GENOMIC DNA]</scope>
    <source>
        <strain evidence="7 8">SKKU-2015</strain>
        <tissue evidence="7">Whole body</tissue>
    </source>
</reference>
<name>A0A2V3J3I7_9FLOR</name>
<dbReference type="AlphaFoldDB" id="A0A2V3J3I7"/>
<protein>
    <recommendedName>
        <fullName evidence="2">Diphthine--ammonia ligase</fullName>
        <ecNumber evidence="1">6.3.1.14</ecNumber>
    </recommendedName>
    <alternativeName>
        <fullName evidence="3">Diphthamide synthase</fullName>
    </alternativeName>
    <alternativeName>
        <fullName evidence="4">Diphthamide synthetase</fullName>
    </alternativeName>
</protein>
<dbReference type="EMBL" id="NBIV01000010">
    <property type="protein sequence ID" value="PXF48955.1"/>
    <property type="molecule type" value="Genomic_DNA"/>
</dbReference>
<dbReference type="GO" id="GO:0017178">
    <property type="term" value="F:diphthine-ammonia ligase activity"/>
    <property type="evidence" value="ECO:0007669"/>
    <property type="project" value="UniProtKB-EC"/>
</dbReference>
<organism evidence="7 8">
    <name type="scientific">Gracilariopsis chorda</name>
    <dbReference type="NCBI Taxonomy" id="448386"/>
    <lineage>
        <taxon>Eukaryota</taxon>
        <taxon>Rhodophyta</taxon>
        <taxon>Florideophyceae</taxon>
        <taxon>Rhodymeniophycidae</taxon>
        <taxon>Gracilariales</taxon>
        <taxon>Gracilariaceae</taxon>
        <taxon>Gracilariopsis</taxon>
    </lineage>
</organism>
<dbReference type="EC" id="6.3.1.14" evidence="1"/>
<dbReference type="PANTHER" id="PTHR21037:SF2">
    <property type="entry name" value="SIMILAR TO NOVEL PROTEIN"/>
    <property type="match status" value="1"/>
</dbReference>
<evidence type="ECO:0000256" key="1">
    <source>
        <dbReference type="ARBA" id="ARBA00012089"/>
    </source>
</evidence>
<evidence type="ECO:0000256" key="4">
    <source>
        <dbReference type="ARBA" id="ARBA00031552"/>
    </source>
</evidence>
<gene>
    <name evidence="7" type="ORF">BWQ96_01297</name>
</gene>
<evidence type="ECO:0000256" key="2">
    <source>
        <dbReference type="ARBA" id="ARBA00018426"/>
    </source>
</evidence>
<keyword evidence="8" id="KW-1185">Reference proteome</keyword>
<evidence type="ECO:0000313" key="7">
    <source>
        <dbReference type="EMBL" id="PXF48955.1"/>
    </source>
</evidence>
<evidence type="ECO:0000259" key="6">
    <source>
        <dbReference type="Pfam" id="PF01902"/>
    </source>
</evidence>
<dbReference type="InterPro" id="IPR014729">
    <property type="entry name" value="Rossmann-like_a/b/a_fold"/>
</dbReference>
<comment type="catalytic activity">
    <reaction evidence="5">
        <text>diphthine-[translation elongation factor 2] + NH4(+) + ATP = diphthamide-[translation elongation factor 2] + AMP + diphosphate + H(+)</text>
        <dbReference type="Rhea" id="RHEA:19753"/>
        <dbReference type="Rhea" id="RHEA-COMP:10172"/>
        <dbReference type="Rhea" id="RHEA-COMP:10174"/>
        <dbReference type="ChEBI" id="CHEBI:15378"/>
        <dbReference type="ChEBI" id="CHEBI:16692"/>
        <dbReference type="ChEBI" id="CHEBI:28938"/>
        <dbReference type="ChEBI" id="CHEBI:30616"/>
        <dbReference type="ChEBI" id="CHEBI:33019"/>
        <dbReference type="ChEBI" id="CHEBI:82696"/>
        <dbReference type="ChEBI" id="CHEBI:456215"/>
        <dbReference type="EC" id="6.3.1.14"/>
    </reaction>
</comment>
<accession>A0A2V3J3I7</accession>
<evidence type="ECO:0000256" key="5">
    <source>
        <dbReference type="ARBA" id="ARBA00048108"/>
    </source>
</evidence>
<dbReference type="InterPro" id="IPR002761">
    <property type="entry name" value="Diphthami_syn_dom"/>
</dbReference>
<dbReference type="Pfam" id="PF01902">
    <property type="entry name" value="Diphthami_syn_2"/>
    <property type="match status" value="1"/>
</dbReference>
<dbReference type="PANTHER" id="PTHR21037">
    <property type="entry name" value="39S RIBOSOMAL PROTEIN L14, MITOCHONDRIAL"/>
    <property type="match status" value="1"/>
</dbReference>
<evidence type="ECO:0000313" key="8">
    <source>
        <dbReference type="Proteomes" id="UP000247409"/>
    </source>
</evidence>
<dbReference type="InterPro" id="IPR040807">
    <property type="entry name" value="DUF5522"/>
</dbReference>
<dbReference type="SUPFAM" id="SSF52402">
    <property type="entry name" value="Adenine nucleotide alpha hydrolases-like"/>
    <property type="match status" value="1"/>
</dbReference>